<proteinExistence type="predicted"/>
<organism evidence="1 2">
    <name type="scientific">Dipteronia dyeriana</name>
    <dbReference type="NCBI Taxonomy" id="168575"/>
    <lineage>
        <taxon>Eukaryota</taxon>
        <taxon>Viridiplantae</taxon>
        <taxon>Streptophyta</taxon>
        <taxon>Embryophyta</taxon>
        <taxon>Tracheophyta</taxon>
        <taxon>Spermatophyta</taxon>
        <taxon>Magnoliopsida</taxon>
        <taxon>eudicotyledons</taxon>
        <taxon>Gunneridae</taxon>
        <taxon>Pentapetalae</taxon>
        <taxon>rosids</taxon>
        <taxon>malvids</taxon>
        <taxon>Sapindales</taxon>
        <taxon>Sapindaceae</taxon>
        <taxon>Hippocastanoideae</taxon>
        <taxon>Acereae</taxon>
        <taxon>Dipteronia</taxon>
    </lineage>
</organism>
<protein>
    <submittedName>
        <fullName evidence="1">Uncharacterized protein</fullName>
    </submittedName>
</protein>
<name>A0AAD9XFK6_9ROSI</name>
<dbReference type="EMBL" id="JANJYI010000002">
    <property type="protein sequence ID" value="KAK2658296.1"/>
    <property type="molecule type" value="Genomic_DNA"/>
</dbReference>
<accession>A0AAD9XFK6</accession>
<keyword evidence="2" id="KW-1185">Reference proteome</keyword>
<evidence type="ECO:0000313" key="2">
    <source>
        <dbReference type="Proteomes" id="UP001280121"/>
    </source>
</evidence>
<comment type="caution">
    <text evidence="1">The sequence shown here is derived from an EMBL/GenBank/DDBJ whole genome shotgun (WGS) entry which is preliminary data.</text>
</comment>
<dbReference type="Proteomes" id="UP001280121">
    <property type="component" value="Unassembled WGS sequence"/>
</dbReference>
<gene>
    <name evidence="1" type="ORF">Ddye_004829</name>
</gene>
<evidence type="ECO:0000313" key="1">
    <source>
        <dbReference type="EMBL" id="KAK2658296.1"/>
    </source>
</evidence>
<dbReference type="AlphaFoldDB" id="A0AAD9XFK6"/>
<reference evidence="1" key="1">
    <citation type="journal article" date="2023" name="Plant J.">
        <title>Genome sequences and population genomics provide insights into the demographic history, inbreeding, and mutation load of two 'living fossil' tree species of Dipteronia.</title>
        <authorList>
            <person name="Feng Y."/>
            <person name="Comes H.P."/>
            <person name="Chen J."/>
            <person name="Zhu S."/>
            <person name="Lu R."/>
            <person name="Zhang X."/>
            <person name="Li P."/>
            <person name="Qiu J."/>
            <person name="Olsen K.M."/>
            <person name="Qiu Y."/>
        </authorList>
    </citation>
    <scope>NUCLEOTIDE SEQUENCE</scope>
    <source>
        <strain evidence="1">KIB01</strain>
    </source>
</reference>
<sequence>MMPYDSREEITTARWNVLRSWWKDDDLTTVLGGAPLGYRSWHEVDMEDVHSRPLEQEVPVHIRKQQVAPLRYFMHSMLNQVGFHTARPTELEKFDKTNKPFSVSVVSEKRIP</sequence>